<reference evidence="2" key="2">
    <citation type="journal article" date="2021" name="PeerJ">
        <title>Extensive microbial diversity within the chicken gut microbiome revealed by metagenomics and culture.</title>
        <authorList>
            <person name="Gilroy R."/>
            <person name="Ravi A."/>
            <person name="Getino M."/>
            <person name="Pursley I."/>
            <person name="Horton D.L."/>
            <person name="Alikhan N.F."/>
            <person name="Baker D."/>
            <person name="Gharbi K."/>
            <person name="Hall N."/>
            <person name="Watson M."/>
            <person name="Adriaenssens E.M."/>
            <person name="Foster-Nyarko E."/>
            <person name="Jarju S."/>
            <person name="Secka A."/>
            <person name="Antonio M."/>
            <person name="Oren A."/>
            <person name="Chaudhuri R.R."/>
            <person name="La Ragione R."/>
            <person name="Hildebrand F."/>
            <person name="Pallen M.J."/>
        </authorList>
    </citation>
    <scope>NUCLEOTIDE SEQUENCE</scope>
    <source>
        <strain evidence="2">7293</strain>
    </source>
</reference>
<evidence type="ECO:0000313" key="2">
    <source>
        <dbReference type="EMBL" id="MBO8437190.1"/>
    </source>
</evidence>
<feature type="region of interest" description="Disordered" evidence="1">
    <location>
        <begin position="536"/>
        <end position="558"/>
    </location>
</feature>
<dbReference type="Proteomes" id="UP000823615">
    <property type="component" value="Unassembled WGS sequence"/>
</dbReference>
<dbReference type="AlphaFoldDB" id="A0A9D9E2A2"/>
<evidence type="ECO:0008006" key="4">
    <source>
        <dbReference type="Google" id="ProtNLM"/>
    </source>
</evidence>
<accession>A0A9D9E2A2</accession>
<name>A0A9D9E2A2_9SPIO</name>
<protein>
    <recommendedName>
        <fullName evidence="4">GLUG domain-containing protein</fullName>
    </recommendedName>
</protein>
<proteinExistence type="predicted"/>
<evidence type="ECO:0000256" key="1">
    <source>
        <dbReference type="SAM" id="MobiDB-lite"/>
    </source>
</evidence>
<dbReference type="EMBL" id="JADIMT010000106">
    <property type="protein sequence ID" value="MBO8437190.1"/>
    <property type="molecule type" value="Genomic_DNA"/>
</dbReference>
<gene>
    <name evidence="2" type="ORF">IAA97_09465</name>
</gene>
<sequence>MQLFQQRHFTPPTITDSHDKINQENAQLISENLDLTQLTKDSLKKTPATGIETEWTKNSDSSDSEYYAISTFTGEYLNNGIKIISGSIYFSFTTSRDNNKVILELFNAVTVEPIEIEINGKIINNISFDFSGVFDNAKIFEKSDGTFNTILITGNLGINSGTVFTVGESTVIANTNKWQGGIDLSWYNSESGKKEYSLSTADQLAGLRYLVNKGNDFSDITINLANDIDLNSVKWTPIGTYTDAVENDESAVFASNESAYNGFKGTFNGNGYIIRNLSASGSTMYNYAIGGGFKGLFGILESGSTVKNLTIENVNIEANGMVGAIAGYIPSSSSMDNAKPVTFENINVIGDIKIKSLFNVGGIVGRSESGSSVHIANCKVSGNDGSYIKSYSSTTVAFAGGIIGAEYSSTDSLISNPVVENISINGYVRAAGGIAGHVLNTTISNPTLNNVKVSLDYFDEASPAEAKSIGAFTGTIGSDGQTSADLEAAGKMLIIGGTANISNVILSFPHKFSENNQPFCNGYVGAYRGNEIMDQNPESSIEGLPTSSDGISFEYAEN</sequence>
<comment type="caution">
    <text evidence="2">The sequence shown here is derived from an EMBL/GenBank/DDBJ whole genome shotgun (WGS) entry which is preliminary data.</text>
</comment>
<evidence type="ECO:0000313" key="3">
    <source>
        <dbReference type="Proteomes" id="UP000823615"/>
    </source>
</evidence>
<dbReference type="Gene3D" id="2.160.20.110">
    <property type="match status" value="1"/>
</dbReference>
<organism evidence="2 3">
    <name type="scientific">Candidatus Ornithospirochaeta stercoripullorum</name>
    <dbReference type="NCBI Taxonomy" id="2840899"/>
    <lineage>
        <taxon>Bacteria</taxon>
        <taxon>Pseudomonadati</taxon>
        <taxon>Spirochaetota</taxon>
        <taxon>Spirochaetia</taxon>
        <taxon>Spirochaetales</taxon>
        <taxon>Spirochaetaceae</taxon>
        <taxon>Spirochaetaceae incertae sedis</taxon>
        <taxon>Candidatus Ornithospirochaeta</taxon>
    </lineage>
</organism>
<reference evidence="2" key="1">
    <citation type="submission" date="2020-10" db="EMBL/GenBank/DDBJ databases">
        <authorList>
            <person name="Gilroy R."/>
        </authorList>
    </citation>
    <scope>NUCLEOTIDE SEQUENCE</scope>
    <source>
        <strain evidence="2">7293</strain>
    </source>
</reference>